<proteinExistence type="predicted"/>
<dbReference type="CDD" id="cd02440">
    <property type="entry name" value="AdoMet_MTases"/>
    <property type="match status" value="1"/>
</dbReference>
<dbReference type="Gene3D" id="2.20.130.10">
    <property type="entry name" value="CAC2371-like domains"/>
    <property type="match status" value="1"/>
</dbReference>
<dbReference type="EMBL" id="JBHTHX010000816">
    <property type="protein sequence ID" value="MFD0887114.1"/>
    <property type="molecule type" value="Genomic_DNA"/>
</dbReference>
<gene>
    <name evidence="5" type="ORF">ACFQ08_21415</name>
</gene>
<evidence type="ECO:0000256" key="1">
    <source>
        <dbReference type="ARBA" id="ARBA00022603"/>
    </source>
</evidence>
<keyword evidence="2 5" id="KW-0808">Transferase</keyword>
<accession>A0ABW3DV87</accession>
<evidence type="ECO:0000256" key="2">
    <source>
        <dbReference type="ARBA" id="ARBA00022679"/>
    </source>
</evidence>
<organism evidence="5 6">
    <name type="scientific">Streptosporangium algeriense</name>
    <dbReference type="NCBI Taxonomy" id="1682748"/>
    <lineage>
        <taxon>Bacteria</taxon>
        <taxon>Bacillati</taxon>
        <taxon>Actinomycetota</taxon>
        <taxon>Actinomycetes</taxon>
        <taxon>Streptosporangiales</taxon>
        <taxon>Streptosporangiaceae</taxon>
        <taxon>Streptosporangium</taxon>
    </lineage>
</organism>
<feature type="domain" description="Methyltransferase" evidence="4">
    <location>
        <begin position="44"/>
        <end position="129"/>
    </location>
</feature>
<comment type="caution">
    <text evidence="5">The sequence shown here is derived from an EMBL/GenBank/DDBJ whole genome shotgun (WGS) entry which is preliminary data.</text>
</comment>
<dbReference type="GO" id="GO:0032259">
    <property type="term" value="P:methylation"/>
    <property type="evidence" value="ECO:0007669"/>
    <property type="project" value="UniProtKB-KW"/>
</dbReference>
<dbReference type="InterPro" id="IPR029063">
    <property type="entry name" value="SAM-dependent_MTases_sf"/>
</dbReference>
<dbReference type="GO" id="GO:0102208">
    <property type="term" value="F:2-polyprenyl-6-hydroxyphenol methylase activity"/>
    <property type="evidence" value="ECO:0007669"/>
    <property type="project" value="UniProtKB-EC"/>
</dbReference>
<dbReference type="EC" id="2.1.1.64" evidence="5"/>
<keyword evidence="3" id="KW-0949">S-adenosyl-L-methionine</keyword>
<dbReference type="PANTHER" id="PTHR43464:SF19">
    <property type="entry name" value="UBIQUINONE BIOSYNTHESIS O-METHYLTRANSFERASE, MITOCHONDRIAL"/>
    <property type="match status" value="1"/>
</dbReference>
<protein>
    <submittedName>
        <fullName evidence="5">Class I SAM-dependent methyltransferase</fullName>
        <ecNumber evidence="5">2.1.1.222</ecNumber>
        <ecNumber evidence="5">2.1.1.64</ecNumber>
    </submittedName>
</protein>
<dbReference type="SUPFAM" id="SSF53335">
    <property type="entry name" value="S-adenosyl-L-methionine-dependent methyltransferases"/>
    <property type="match status" value="1"/>
</dbReference>
<keyword evidence="1 5" id="KW-0489">Methyltransferase</keyword>
<evidence type="ECO:0000313" key="5">
    <source>
        <dbReference type="EMBL" id="MFD0887114.1"/>
    </source>
</evidence>
<dbReference type="EC" id="2.1.1.222" evidence="5"/>
<keyword evidence="6" id="KW-1185">Reference proteome</keyword>
<dbReference type="Gene3D" id="3.40.50.150">
    <property type="entry name" value="Vaccinia Virus protein VP39"/>
    <property type="match status" value="1"/>
</dbReference>
<sequence>MSPYHGSGPGEITPDGCSVEFYDLLPPMGEAEIVHAALPAGASILELGCGTGRILRPLADLGHPVLGVDESPAMLERLGGLPAVRAQIETVRLGRVFDAVLLASTMINTDPVQRRAFLRTCREHLAPHGTVVFQRTAPAWFDTAQPAANEHDGIRRVVREVHRDGPCVDVVIDYHVGDRTWTHAFSRHPVDGTELTENLAEADLSLGRWLTDDRTWFTAVPRAR</sequence>
<dbReference type="InterPro" id="IPR041698">
    <property type="entry name" value="Methyltransf_25"/>
</dbReference>
<name>A0ABW3DV87_9ACTN</name>
<evidence type="ECO:0000259" key="4">
    <source>
        <dbReference type="Pfam" id="PF13649"/>
    </source>
</evidence>
<reference evidence="6" key="1">
    <citation type="journal article" date="2019" name="Int. J. Syst. Evol. Microbiol.">
        <title>The Global Catalogue of Microorganisms (GCM) 10K type strain sequencing project: providing services to taxonomists for standard genome sequencing and annotation.</title>
        <authorList>
            <consortium name="The Broad Institute Genomics Platform"/>
            <consortium name="The Broad Institute Genome Sequencing Center for Infectious Disease"/>
            <person name="Wu L."/>
            <person name="Ma J."/>
        </authorList>
    </citation>
    <scope>NUCLEOTIDE SEQUENCE [LARGE SCALE GENOMIC DNA]</scope>
    <source>
        <strain evidence="6">CCUG 62974</strain>
    </source>
</reference>
<dbReference type="PANTHER" id="PTHR43464">
    <property type="entry name" value="METHYLTRANSFERASE"/>
    <property type="match status" value="1"/>
</dbReference>
<dbReference type="Proteomes" id="UP001597024">
    <property type="component" value="Unassembled WGS sequence"/>
</dbReference>
<evidence type="ECO:0000313" key="6">
    <source>
        <dbReference type="Proteomes" id="UP001597024"/>
    </source>
</evidence>
<evidence type="ECO:0000256" key="3">
    <source>
        <dbReference type="ARBA" id="ARBA00022691"/>
    </source>
</evidence>
<dbReference type="Pfam" id="PF13649">
    <property type="entry name" value="Methyltransf_25"/>
    <property type="match status" value="1"/>
</dbReference>
<dbReference type="GO" id="GO:0061542">
    <property type="term" value="F:3-demethylubiquinol 3-O-methyltransferase activity"/>
    <property type="evidence" value="ECO:0007669"/>
    <property type="project" value="UniProtKB-EC"/>
</dbReference>